<dbReference type="OrthoDB" id="46156at2759"/>
<evidence type="ECO:0000256" key="1">
    <source>
        <dbReference type="SAM" id="MobiDB-lite"/>
    </source>
</evidence>
<evidence type="ECO:0000313" key="2">
    <source>
        <dbReference type="EMBL" id="GMH84193.1"/>
    </source>
</evidence>
<name>A0A9W7ENX6_9STRA</name>
<comment type="caution">
    <text evidence="2">The sequence shown here is derived from an EMBL/GenBank/DDBJ whole genome shotgun (WGS) entry which is preliminary data.</text>
</comment>
<accession>A0A9W7ENX6</accession>
<feature type="region of interest" description="Disordered" evidence="1">
    <location>
        <begin position="1"/>
        <end position="31"/>
    </location>
</feature>
<sequence>MLNSMLRSPRTIPRTSFTTASPFTPPFPLSSSLRPPSKLLARYGPFTPVPPSNSSYMSSDVFDKFDDWVKSQDDLGKERTREFRGILEEVKRKIEERYGEGDDNEEEVEVVMDDEMTRIMAEVVSRRVHVLLSMRGPEGVELMKECIREAGDDGGLTEGIISFIIDFLEEFVEQSASLDARNAALMGEVLEFVKSHNDVPEVEAFFDSKVPELDGNFMAHLNRQEKRLLASPSATVETAKLLDMVKVVKVLSTEAVGRSLSEGSNVAVIMNQLLQYDSDSTRVQVMRAGLATRDDLWKEEFFKKIDEAIIETKGMESEDGKEMRRRLETMQNDNNEFL</sequence>
<keyword evidence="3" id="KW-1185">Reference proteome</keyword>
<protein>
    <submittedName>
        <fullName evidence="2">Uncharacterized protein</fullName>
    </submittedName>
</protein>
<feature type="region of interest" description="Disordered" evidence="1">
    <location>
        <begin position="316"/>
        <end position="338"/>
    </location>
</feature>
<dbReference type="Proteomes" id="UP001165085">
    <property type="component" value="Unassembled WGS sequence"/>
</dbReference>
<feature type="compositionally biased region" description="Basic and acidic residues" evidence="1">
    <location>
        <begin position="316"/>
        <end position="328"/>
    </location>
</feature>
<organism evidence="2 3">
    <name type="scientific">Triparma strigata</name>
    <dbReference type="NCBI Taxonomy" id="1606541"/>
    <lineage>
        <taxon>Eukaryota</taxon>
        <taxon>Sar</taxon>
        <taxon>Stramenopiles</taxon>
        <taxon>Ochrophyta</taxon>
        <taxon>Bolidophyceae</taxon>
        <taxon>Parmales</taxon>
        <taxon>Triparmaceae</taxon>
        <taxon>Triparma</taxon>
    </lineage>
</organism>
<feature type="compositionally biased region" description="Low complexity" evidence="1">
    <location>
        <begin position="13"/>
        <end position="22"/>
    </location>
</feature>
<evidence type="ECO:0000313" key="3">
    <source>
        <dbReference type="Proteomes" id="UP001165085"/>
    </source>
</evidence>
<dbReference type="EMBL" id="BRXY01000291">
    <property type="protein sequence ID" value="GMH84193.1"/>
    <property type="molecule type" value="Genomic_DNA"/>
</dbReference>
<reference evidence="3" key="1">
    <citation type="journal article" date="2023" name="Commun. Biol.">
        <title>Genome analysis of Parmales, the sister group of diatoms, reveals the evolutionary specialization of diatoms from phago-mixotrophs to photoautotrophs.</title>
        <authorList>
            <person name="Ban H."/>
            <person name="Sato S."/>
            <person name="Yoshikawa S."/>
            <person name="Yamada K."/>
            <person name="Nakamura Y."/>
            <person name="Ichinomiya M."/>
            <person name="Sato N."/>
            <person name="Blanc-Mathieu R."/>
            <person name="Endo H."/>
            <person name="Kuwata A."/>
            <person name="Ogata H."/>
        </authorList>
    </citation>
    <scope>NUCLEOTIDE SEQUENCE [LARGE SCALE GENOMIC DNA]</scope>
    <source>
        <strain evidence="3">NIES 3701</strain>
    </source>
</reference>
<dbReference type="AlphaFoldDB" id="A0A9W7ENX6"/>
<gene>
    <name evidence="2" type="ORF">TrST_g13484</name>
</gene>
<proteinExistence type="predicted"/>
<feature type="compositionally biased region" description="Polar residues" evidence="1">
    <location>
        <begin position="329"/>
        <end position="338"/>
    </location>
</feature>